<proteinExistence type="predicted"/>
<dbReference type="Proteomes" id="UP001227101">
    <property type="component" value="Chromosome"/>
</dbReference>
<accession>A0ABY8Y071</accession>
<evidence type="ECO:0000256" key="1">
    <source>
        <dbReference type="SAM" id="SignalP"/>
    </source>
</evidence>
<evidence type="ECO:0008006" key="4">
    <source>
        <dbReference type="Google" id="ProtNLM"/>
    </source>
</evidence>
<feature type="chain" id="PRO_5045623341" description="Secreted protein" evidence="1">
    <location>
        <begin position="21"/>
        <end position="176"/>
    </location>
</feature>
<keyword evidence="1" id="KW-0732">Signal</keyword>
<organism evidence="2 3">
    <name type="scientific">Amycolatopsis nalaikhensis</name>
    <dbReference type="NCBI Taxonomy" id="715472"/>
    <lineage>
        <taxon>Bacteria</taxon>
        <taxon>Bacillati</taxon>
        <taxon>Actinomycetota</taxon>
        <taxon>Actinomycetes</taxon>
        <taxon>Pseudonocardiales</taxon>
        <taxon>Pseudonocardiaceae</taxon>
        <taxon>Amycolatopsis</taxon>
    </lineage>
</organism>
<keyword evidence="3" id="KW-1185">Reference proteome</keyword>
<reference evidence="2 3" key="1">
    <citation type="submission" date="2023-06" db="EMBL/GenBank/DDBJ databases">
        <authorList>
            <person name="Oyuntsetseg B."/>
            <person name="Kim S.B."/>
        </authorList>
    </citation>
    <scope>NUCLEOTIDE SEQUENCE [LARGE SCALE GENOMIC DNA]</scope>
    <source>
        <strain evidence="2 3">2-2</strain>
    </source>
</reference>
<dbReference type="EMBL" id="CP127173">
    <property type="protein sequence ID" value="WIV61387.1"/>
    <property type="molecule type" value="Genomic_DNA"/>
</dbReference>
<evidence type="ECO:0000313" key="3">
    <source>
        <dbReference type="Proteomes" id="UP001227101"/>
    </source>
</evidence>
<evidence type="ECO:0000313" key="2">
    <source>
        <dbReference type="EMBL" id="WIV61387.1"/>
    </source>
</evidence>
<protein>
    <recommendedName>
        <fullName evidence="4">Secreted protein</fullName>
    </recommendedName>
</protein>
<feature type="signal peptide" evidence="1">
    <location>
        <begin position="1"/>
        <end position="20"/>
    </location>
</feature>
<gene>
    <name evidence="2" type="ORF">QP939_23655</name>
</gene>
<sequence>MHFSKKIAVTAAITITLATAGLWTASAASDAPQADDTPPALVEDYSYPGAAGILAQYNVTLISGDGHIIFADCATPPVNNVSVMQVRSTDEVGTNGLVCFKVLAPTGHLELRIPAVYEIRGDGRTSGTGHKVKAEVTTDAGQHSTVNVNPSGSTQVGIGASPDNAPTTLLQLTAAP</sequence>
<name>A0ABY8Y071_9PSEU</name>
<dbReference type="RefSeq" id="WP_285459001.1">
    <property type="nucleotide sequence ID" value="NZ_CP127173.1"/>
</dbReference>